<comment type="subcellular location">
    <subcellularLocation>
        <location evidence="6">Cytoplasm</location>
    </subcellularLocation>
</comment>
<comment type="caution">
    <text evidence="7">The sequence shown here is derived from an EMBL/GenBank/DDBJ whole genome shotgun (WGS) entry which is preliminary data.</text>
</comment>
<evidence type="ECO:0000256" key="6">
    <source>
        <dbReference type="RuleBase" id="RU003331"/>
    </source>
</evidence>
<evidence type="ECO:0000313" key="7">
    <source>
        <dbReference type="EMBL" id="OGG70621.1"/>
    </source>
</evidence>
<name>A0A1F6EAH8_9BACT</name>
<evidence type="ECO:0000256" key="3">
    <source>
        <dbReference type="ARBA" id="ARBA00022741"/>
    </source>
</evidence>
<dbReference type="AlphaFoldDB" id="A0A1F6EAH8"/>
<evidence type="ECO:0000313" key="8">
    <source>
        <dbReference type="Proteomes" id="UP000176914"/>
    </source>
</evidence>
<evidence type="ECO:0000256" key="5">
    <source>
        <dbReference type="RuleBase" id="RU003330"/>
    </source>
</evidence>
<protein>
    <recommendedName>
        <fullName evidence="6">Adenylate kinase</fullName>
        <ecNumber evidence="6">2.7.4.3</ecNumber>
    </recommendedName>
</protein>
<comment type="similarity">
    <text evidence="5">Belongs to the adenylate kinase family.</text>
</comment>
<dbReference type="Proteomes" id="UP000176914">
    <property type="component" value="Unassembled WGS sequence"/>
</dbReference>
<dbReference type="SUPFAM" id="SSF52540">
    <property type="entry name" value="P-loop containing nucleoside triphosphate hydrolases"/>
    <property type="match status" value="1"/>
</dbReference>
<dbReference type="Pfam" id="PF00406">
    <property type="entry name" value="ADK"/>
    <property type="match status" value="1"/>
</dbReference>
<dbReference type="EC" id="2.7.4.3" evidence="6"/>
<accession>A0A1F6EAH8</accession>
<comment type="catalytic activity">
    <reaction evidence="6">
        <text>AMP + ATP = 2 ADP</text>
        <dbReference type="Rhea" id="RHEA:12973"/>
        <dbReference type="ChEBI" id="CHEBI:30616"/>
        <dbReference type="ChEBI" id="CHEBI:456215"/>
        <dbReference type="ChEBI" id="CHEBI:456216"/>
        <dbReference type="EC" id="2.7.4.3"/>
    </reaction>
</comment>
<evidence type="ECO:0000256" key="2">
    <source>
        <dbReference type="ARBA" id="ARBA00022727"/>
    </source>
</evidence>
<dbReference type="PANTHER" id="PTHR23359">
    <property type="entry name" value="NUCLEOTIDE KINASE"/>
    <property type="match status" value="1"/>
</dbReference>
<sequence length="195" mass="21920">MNPLTLLFFGSQGAGKGTQVQMLIDYLKAHTKNDVIRIDMGNELRALRDTGTYAGRLTGEVIDAGHRMPDFMPVYLQTKKLVDNFTGDQHIIADGLARGADQTRGFDDMMQFFKRDNFQIINLVISDDSAVKRLLLRARNDDTEEAIRRRLAWTKTDVLPQVELLKGRGRVVHEIDGEPGVETIHKSILAALKLT</sequence>
<reference evidence="7 8" key="1">
    <citation type="journal article" date="2016" name="Nat. Commun.">
        <title>Thousands of microbial genomes shed light on interconnected biogeochemical processes in an aquifer system.</title>
        <authorList>
            <person name="Anantharaman K."/>
            <person name="Brown C.T."/>
            <person name="Hug L.A."/>
            <person name="Sharon I."/>
            <person name="Castelle C.J."/>
            <person name="Probst A.J."/>
            <person name="Thomas B.C."/>
            <person name="Singh A."/>
            <person name="Wilkins M.J."/>
            <person name="Karaoz U."/>
            <person name="Brodie E.L."/>
            <person name="Williams K.H."/>
            <person name="Hubbard S.S."/>
            <person name="Banfield J.F."/>
        </authorList>
    </citation>
    <scope>NUCLEOTIDE SEQUENCE [LARGE SCALE GENOMIC DNA]</scope>
</reference>
<comment type="subunit">
    <text evidence="6">Monomer.</text>
</comment>
<keyword evidence="4 5" id="KW-0418">Kinase</keyword>
<organism evidence="7 8">
    <name type="scientific">Candidatus Kaiserbacteria bacterium RIFCSPHIGHO2_02_FULL_55_25</name>
    <dbReference type="NCBI Taxonomy" id="1798498"/>
    <lineage>
        <taxon>Bacteria</taxon>
        <taxon>Candidatus Kaiseribacteriota</taxon>
    </lineage>
</organism>
<gene>
    <name evidence="7" type="ORF">A3C20_01240</name>
</gene>
<keyword evidence="3 6" id="KW-0547">Nucleotide-binding</keyword>
<keyword evidence="6" id="KW-0067">ATP-binding</keyword>
<dbReference type="InterPro" id="IPR027417">
    <property type="entry name" value="P-loop_NTPase"/>
</dbReference>
<dbReference type="PRINTS" id="PR00094">
    <property type="entry name" value="ADENYLTKNASE"/>
</dbReference>
<keyword evidence="1 5" id="KW-0808">Transferase</keyword>
<dbReference type="Gene3D" id="3.40.50.300">
    <property type="entry name" value="P-loop containing nucleotide triphosphate hydrolases"/>
    <property type="match status" value="1"/>
</dbReference>
<dbReference type="GO" id="GO:0005524">
    <property type="term" value="F:ATP binding"/>
    <property type="evidence" value="ECO:0007669"/>
    <property type="project" value="UniProtKB-KW"/>
</dbReference>
<dbReference type="GO" id="GO:0005737">
    <property type="term" value="C:cytoplasm"/>
    <property type="evidence" value="ECO:0007669"/>
    <property type="project" value="UniProtKB-SubCell"/>
</dbReference>
<evidence type="ECO:0000256" key="1">
    <source>
        <dbReference type="ARBA" id="ARBA00022679"/>
    </source>
</evidence>
<dbReference type="InterPro" id="IPR000850">
    <property type="entry name" value="Adenylat/UMP-CMP_kin"/>
</dbReference>
<dbReference type="GO" id="GO:0004017">
    <property type="term" value="F:AMP kinase activity"/>
    <property type="evidence" value="ECO:0007669"/>
    <property type="project" value="UniProtKB-EC"/>
</dbReference>
<proteinExistence type="inferred from homology"/>
<dbReference type="EMBL" id="MFLL01000002">
    <property type="protein sequence ID" value="OGG70621.1"/>
    <property type="molecule type" value="Genomic_DNA"/>
</dbReference>
<keyword evidence="2" id="KW-0545">Nucleotide biosynthesis</keyword>
<evidence type="ECO:0000256" key="4">
    <source>
        <dbReference type="ARBA" id="ARBA00022777"/>
    </source>
</evidence>